<evidence type="ECO:0000313" key="2">
    <source>
        <dbReference type="EMBL" id="KAK0067876.1"/>
    </source>
</evidence>
<comment type="caution">
    <text evidence="2">The sequence shown here is derived from an EMBL/GenBank/DDBJ whole genome shotgun (WGS) entry which is preliminary data.</text>
</comment>
<name>A0AAD8C7L3_BIOPF</name>
<keyword evidence="3" id="KW-1185">Reference proteome</keyword>
<evidence type="ECO:0000313" key="3">
    <source>
        <dbReference type="Proteomes" id="UP001233172"/>
    </source>
</evidence>
<reference evidence="2" key="2">
    <citation type="submission" date="2023-04" db="EMBL/GenBank/DDBJ databases">
        <authorList>
            <person name="Bu L."/>
            <person name="Lu L."/>
            <person name="Laidemitt M.R."/>
            <person name="Zhang S.M."/>
            <person name="Mutuku M."/>
            <person name="Mkoji G."/>
            <person name="Steinauer M."/>
            <person name="Loker E.S."/>
        </authorList>
    </citation>
    <scope>NUCLEOTIDE SEQUENCE</scope>
    <source>
        <strain evidence="2">KasaAsao</strain>
        <tissue evidence="2">Whole Snail</tissue>
    </source>
</reference>
<feature type="region of interest" description="Disordered" evidence="1">
    <location>
        <begin position="47"/>
        <end position="68"/>
    </location>
</feature>
<dbReference type="Proteomes" id="UP001233172">
    <property type="component" value="Unassembled WGS sequence"/>
</dbReference>
<organism evidence="2 3">
    <name type="scientific">Biomphalaria pfeifferi</name>
    <name type="common">Bloodfluke planorb</name>
    <name type="synonym">Freshwater snail</name>
    <dbReference type="NCBI Taxonomy" id="112525"/>
    <lineage>
        <taxon>Eukaryota</taxon>
        <taxon>Metazoa</taxon>
        <taxon>Spiralia</taxon>
        <taxon>Lophotrochozoa</taxon>
        <taxon>Mollusca</taxon>
        <taxon>Gastropoda</taxon>
        <taxon>Heterobranchia</taxon>
        <taxon>Euthyneura</taxon>
        <taxon>Panpulmonata</taxon>
        <taxon>Hygrophila</taxon>
        <taxon>Lymnaeoidea</taxon>
        <taxon>Planorbidae</taxon>
        <taxon>Biomphalaria</taxon>
    </lineage>
</organism>
<protein>
    <submittedName>
        <fullName evidence="2">Mesoderm development candidate 1</fullName>
    </submittedName>
</protein>
<dbReference type="EMBL" id="JASAOG010000006">
    <property type="protein sequence ID" value="KAK0067876.1"/>
    <property type="molecule type" value="Genomic_DNA"/>
</dbReference>
<evidence type="ECO:0000256" key="1">
    <source>
        <dbReference type="SAM" id="MobiDB-lite"/>
    </source>
</evidence>
<gene>
    <name evidence="2" type="ORF">Bpfe_002717</name>
</gene>
<proteinExistence type="predicted"/>
<feature type="compositionally biased region" description="Basic and acidic residues" evidence="1">
    <location>
        <begin position="59"/>
        <end position="68"/>
    </location>
</feature>
<dbReference type="AlphaFoldDB" id="A0AAD8C7L3"/>
<sequence>MWTFLDGKTQAHIALTIICEWKYSFYSVGQRKIEEELTKNFHLKKNDHQHTESSSWRKQHLDSIHYDE</sequence>
<reference evidence="2" key="1">
    <citation type="journal article" date="2023" name="PLoS Negl. Trop. Dis.">
        <title>A genome sequence for Biomphalaria pfeifferi, the major vector snail for the human-infecting parasite Schistosoma mansoni.</title>
        <authorList>
            <person name="Bu L."/>
            <person name="Lu L."/>
            <person name="Laidemitt M.R."/>
            <person name="Zhang S.M."/>
            <person name="Mutuku M."/>
            <person name="Mkoji G."/>
            <person name="Steinauer M."/>
            <person name="Loker E.S."/>
        </authorList>
    </citation>
    <scope>NUCLEOTIDE SEQUENCE</scope>
    <source>
        <strain evidence="2">KasaAsao</strain>
    </source>
</reference>
<accession>A0AAD8C7L3</accession>